<dbReference type="GO" id="GO:0005634">
    <property type="term" value="C:nucleus"/>
    <property type="evidence" value="ECO:0007669"/>
    <property type="project" value="InterPro"/>
</dbReference>
<dbReference type="GeneID" id="25320509"/>
<name>A0A0F4YHW2_RASE3</name>
<dbReference type="Pfam" id="PF04921">
    <property type="entry name" value="XAP5"/>
    <property type="match status" value="1"/>
</dbReference>
<dbReference type="EMBL" id="LASV01000550">
    <property type="protein sequence ID" value="KKA17804.1"/>
    <property type="molecule type" value="Genomic_DNA"/>
</dbReference>
<evidence type="ECO:0000313" key="4">
    <source>
        <dbReference type="Proteomes" id="UP000053958"/>
    </source>
</evidence>
<reference evidence="3 4" key="1">
    <citation type="submission" date="2015-04" db="EMBL/GenBank/DDBJ databases">
        <authorList>
            <person name="Heijne W.H."/>
            <person name="Fedorova N.D."/>
            <person name="Nierman W.C."/>
            <person name="Vollebregt A.W."/>
            <person name="Zhao Z."/>
            <person name="Wu L."/>
            <person name="Kumar M."/>
            <person name="Stam H."/>
            <person name="van den Berg M.A."/>
            <person name="Pel H.J."/>
        </authorList>
    </citation>
    <scope>NUCLEOTIDE SEQUENCE [LARGE SCALE GENOMIC DNA]</scope>
    <source>
        <strain evidence="3 4">CBS 393.64</strain>
    </source>
</reference>
<organism evidence="3 4">
    <name type="scientific">Rasamsonia emersonii (strain ATCC 16479 / CBS 393.64 / IMI 116815)</name>
    <dbReference type="NCBI Taxonomy" id="1408163"/>
    <lineage>
        <taxon>Eukaryota</taxon>
        <taxon>Fungi</taxon>
        <taxon>Dikarya</taxon>
        <taxon>Ascomycota</taxon>
        <taxon>Pezizomycotina</taxon>
        <taxon>Eurotiomycetes</taxon>
        <taxon>Eurotiomycetidae</taxon>
        <taxon>Eurotiales</taxon>
        <taxon>Trichocomaceae</taxon>
        <taxon>Rasamsonia</taxon>
    </lineage>
</organism>
<feature type="compositionally biased region" description="Low complexity" evidence="1">
    <location>
        <begin position="205"/>
        <end position="218"/>
    </location>
</feature>
<feature type="domain" description="FAM50A/XAP5 C-terminal" evidence="2">
    <location>
        <begin position="1"/>
        <end position="141"/>
    </location>
</feature>
<dbReference type="Proteomes" id="UP000053958">
    <property type="component" value="Unassembled WGS sequence"/>
</dbReference>
<evidence type="ECO:0000256" key="1">
    <source>
        <dbReference type="SAM" id="MobiDB-lite"/>
    </source>
</evidence>
<evidence type="ECO:0000259" key="2">
    <source>
        <dbReference type="Pfam" id="PF04921"/>
    </source>
</evidence>
<feature type="region of interest" description="Disordered" evidence="1">
    <location>
        <begin position="205"/>
        <end position="229"/>
    </location>
</feature>
<feature type="non-terminal residue" evidence="3">
    <location>
        <position position="1"/>
    </location>
</feature>
<dbReference type="InterPro" id="IPR007005">
    <property type="entry name" value="XAP5"/>
</dbReference>
<dbReference type="STRING" id="1408163.A0A0F4YHW2"/>
<dbReference type="RefSeq" id="XP_013324416.1">
    <property type="nucleotide sequence ID" value="XM_013468962.1"/>
</dbReference>
<dbReference type="OrthoDB" id="1562195at2759"/>
<feature type="region of interest" description="Disordered" evidence="1">
    <location>
        <begin position="80"/>
        <end position="107"/>
    </location>
</feature>
<gene>
    <name evidence="3" type="ORF">T310_8249</name>
</gene>
<dbReference type="GO" id="GO:0006325">
    <property type="term" value="P:chromatin organization"/>
    <property type="evidence" value="ECO:0007669"/>
    <property type="project" value="TreeGrafter"/>
</dbReference>
<accession>A0A0F4YHW2</accession>
<evidence type="ECO:0000313" key="3">
    <source>
        <dbReference type="EMBL" id="KKA17804.1"/>
    </source>
</evidence>
<protein>
    <recommendedName>
        <fullName evidence="2">FAM50A/XAP5 C-terminal domain-containing protein</fullName>
    </recommendedName>
</protein>
<dbReference type="InterPro" id="IPR048337">
    <property type="entry name" value="FAM50A/XAP5_C"/>
</dbReference>
<proteinExistence type="predicted"/>
<dbReference type="PANTHER" id="PTHR12722:SF0">
    <property type="entry name" value="PROTEIN FAM50A"/>
    <property type="match status" value="1"/>
</dbReference>
<sequence length="229" mass="25989">DPVWLFLDRCRKVGAELGVSGTQNGGRVKKDSRREWARVGVDDLMLVRGEIIIPHHYEFYYFIANKVPSFSKSGGLLFDYSNKPPPPKDNNDPLSRPSDKDLEGADADPTLTKVVDRRWYERNKHIFPASLWREYEPARKIGTVNPAYNEPGSNEYLTITKSTPCSFSIPIQNSLILHYNGIRYLTSSLHTKFVIIRGTYLKFSKSSPSSLPSPTSKSINQRPPGLVFR</sequence>
<dbReference type="AlphaFoldDB" id="A0A0F4YHW2"/>
<comment type="caution">
    <text evidence="3">The sequence shown here is derived from an EMBL/GenBank/DDBJ whole genome shotgun (WGS) entry which is preliminary data.</text>
</comment>
<keyword evidence="4" id="KW-1185">Reference proteome</keyword>
<dbReference type="PANTHER" id="PTHR12722">
    <property type="entry name" value="XAP-5 PROTEIN-RELATED"/>
    <property type="match status" value="1"/>
</dbReference>